<gene>
    <name evidence="11" type="ORF">EBO34_17890</name>
</gene>
<dbReference type="PIRSF" id="PIRSF006171">
    <property type="entry name" value="RR_citrat_malat"/>
    <property type="match status" value="1"/>
</dbReference>
<dbReference type="PANTHER" id="PTHR45526">
    <property type="entry name" value="TRANSCRIPTIONAL REGULATORY PROTEIN DPIA"/>
    <property type="match status" value="1"/>
</dbReference>
<keyword evidence="6" id="KW-0238">DNA-binding</keyword>
<keyword evidence="8" id="KW-0804">Transcription</keyword>
<evidence type="ECO:0000256" key="9">
    <source>
        <dbReference type="PROSITE-ProRule" id="PRU00169"/>
    </source>
</evidence>
<dbReference type="InterPro" id="IPR024187">
    <property type="entry name" value="Sig_transdc_resp-reg_cit/mal"/>
</dbReference>
<evidence type="ECO:0000256" key="6">
    <source>
        <dbReference type="ARBA" id="ARBA00023125"/>
    </source>
</evidence>
<dbReference type="Proteomes" id="UP000278746">
    <property type="component" value="Unassembled WGS sequence"/>
</dbReference>
<reference evidence="11 12" key="1">
    <citation type="submission" date="2018-10" db="EMBL/GenBank/DDBJ databases">
        <title>Bacillus Keqinensis sp. nov., a moderately halophilic bacterium isolated from a saline-alkaline lake.</title>
        <authorList>
            <person name="Wang H."/>
        </authorList>
    </citation>
    <scope>NUCLEOTIDE SEQUENCE [LARGE SCALE GENOMIC DNA]</scope>
    <source>
        <strain evidence="11 12">KQ-3</strain>
    </source>
</reference>
<dbReference type="GO" id="GO:0000156">
    <property type="term" value="F:phosphorelay response regulator activity"/>
    <property type="evidence" value="ECO:0007669"/>
    <property type="project" value="TreeGrafter"/>
</dbReference>
<keyword evidence="2" id="KW-0963">Cytoplasm</keyword>
<dbReference type="GO" id="GO:0005737">
    <property type="term" value="C:cytoplasm"/>
    <property type="evidence" value="ECO:0007669"/>
    <property type="project" value="UniProtKB-SubCell"/>
</dbReference>
<dbReference type="SUPFAM" id="SSF52172">
    <property type="entry name" value="CheY-like"/>
    <property type="match status" value="1"/>
</dbReference>
<dbReference type="InterPro" id="IPR001789">
    <property type="entry name" value="Sig_transdc_resp-reg_receiver"/>
</dbReference>
<comment type="subcellular location">
    <subcellularLocation>
        <location evidence="1">Cytoplasm</location>
    </subcellularLocation>
</comment>
<accession>A0A3M7TNN1</accession>
<evidence type="ECO:0000313" key="12">
    <source>
        <dbReference type="Proteomes" id="UP000278746"/>
    </source>
</evidence>
<sequence>MTQSVAVLIVEDDFRVADITKRFVNKVDGFTVAGAAKTAKETRDFLEKGPAPDLILLDVYIPDVDGLSLFWEIRREYPAVDLVMVTAAKEVVTFEEALKGGIFDYIVKPVDLERLAQTLERYKAQRQTLVMKQELDQGEIDDLLQVGRKGSLSDETDLPKGIDAITLEQVKKLLMKEKDGITAVNVGKQIGASRSTARRYLEYLVSVNEVEARLKYGDVGRPERRYVTTR</sequence>
<dbReference type="PANTHER" id="PTHR45526:SF6">
    <property type="entry name" value="TRANSCRIPTIONAL REGULATORY PROTEIN CITT"/>
    <property type="match status" value="1"/>
</dbReference>
<evidence type="ECO:0000259" key="10">
    <source>
        <dbReference type="PROSITE" id="PS50110"/>
    </source>
</evidence>
<evidence type="ECO:0000256" key="8">
    <source>
        <dbReference type="ARBA" id="ARBA00023163"/>
    </source>
</evidence>
<keyword evidence="12" id="KW-1185">Reference proteome</keyword>
<dbReference type="GO" id="GO:0003677">
    <property type="term" value="F:DNA binding"/>
    <property type="evidence" value="ECO:0007669"/>
    <property type="project" value="UniProtKB-KW"/>
</dbReference>
<evidence type="ECO:0000256" key="4">
    <source>
        <dbReference type="ARBA" id="ARBA00023012"/>
    </source>
</evidence>
<evidence type="ECO:0000256" key="3">
    <source>
        <dbReference type="ARBA" id="ARBA00022553"/>
    </source>
</evidence>
<comment type="caution">
    <text evidence="11">The sequence shown here is derived from an EMBL/GenBank/DDBJ whole genome shotgun (WGS) entry which is preliminary data.</text>
</comment>
<evidence type="ECO:0000256" key="1">
    <source>
        <dbReference type="ARBA" id="ARBA00004496"/>
    </source>
</evidence>
<keyword evidence="5" id="KW-0805">Transcription regulation</keyword>
<name>A0A3M7TNN1_9BACI</name>
<proteinExistence type="predicted"/>
<keyword evidence="7" id="KW-0010">Activator</keyword>
<dbReference type="SMART" id="SM00448">
    <property type="entry name" value="REC"/>
    <property type="match status" value="1"/>
</dbReference>
<dbReference type="AlphaFoldDB" id="A0A3M7TNN1"/>
<dbReference type="EMBL" id="RHIB01000003">
    <property type="protein sequence ID" value="RNA67062.1"/>
    <property type="molecule type" value="Genomic_DNA"/>
</dbReference>
<dbReference type="InterPro" id="IPR051271">
    <property type="entry name" value="2C-system_Tx_regulators"/>
</dbReference>
<dbReference type="RefSeq" id="WP_122901131.1">
    <property type="nucleotide sequence ID" value="NZ_RHIB01000003.1"/>
</dbReference>
<evidence type="ECO:0000256" key="7">
    <source>
        <dbReference type="ARBA" id="ARBA00023159"/>
    </source>
</evidence>
<keyword evidence="3 9" id="KW-0597">Phosphoprotein</keyword>
<dbReference type="InterPro" id="IPR048714">
    <property type="entry name" value="DpiA-like_HTH"/>
</dbReference>
<dbReference type="Pfam" id="PF00072">
    <property type="entry name" value="Response_reg"/>
    <property type="match status" value="1"/>
</dbReference>
<dbReference type="Pfam" id="PF20714">
    <property type="entry name" value="HTH_64"/>
    <property type="match status" value="1"/>
</dbReference>
<dbReference type="CDD" id="cd19925">
    <property type="entry name" value="REC_citrate_TCS"/>
    <property type="match status" value="1"/>
</dbReference>
<dbReference type="Gene3D" id="3.40.50.2300">
    <property type="match status" value="1"/>
</dbReference>
<feature type="domain" description="Response regulatory" evidence="10">
    <location>
        <begin position="6"/>
        <end position="123"/>
    </location>
</feature>
<feature type="modified residue" description="4-aspartylphosphate" evidence="9">
    <location>
        <position position="58"/>
    </location>
</feature>
<dbReference type="PROSITE" id="PS50110">
    <property type="entry name" value="RESPONSE_REGULATORY"/>
    <property type="match status" value="1"/>
</dbReference>
<evidence type="ECO:0000256" key="2">
    <source>
        <dbReference type="ARBA" id="ARBA00022490"/>
    </source>
</evidence>
<protein>
    <submittedName>
        <fullName evidence="11">Response regulator</fullName>
    </submittedName>
</protein>
<dbReference type="InterPro" id="IPR011006">
    <property type="entry name" value="CheY-like_superfamily"/>
</dbReference>
<dbReference type="OrthoDB" id="9759232at2"/>
<keyword evidence="4" id="KW-0902">Two-component regulatory system</keyword>
<dbReference type="GO" id="GO:0003700">
    <property type="term" value="F:DNA-binding transcription factor activity"/>
    <property type="evidence" value="ECO:0007669"/>
    <property type="project" value="InterPro"/>
</dbReference>
<evidence type="ECO:0000256" key="5">
    <source>
        <dbReference type="ARBA" id="ARBA00023015"/>
    </source>
</evidence>
<evidence type="ECO:0000313" key="11">
    <source>
        <dbReference type="EMBL" id="RNA67062.1"/>
    </source>
</evidence>
<organism evidence="11 12">
    <name type="scientific">Alteribacter keqinensis</name>
    <dbReference type="NCBI Taxonomy" id="2483800"/>
    <lineage>
        <taxon>Bacteria</taxon>
        <taxon>Bacillati</taxon>
        <taxon>Bacillota</taxon>
        <taxon>Bacilli</taxon>
        <taxon>Bacillales</taxon>
        <taxon>Bacillaceae</taxon>
        <taxon>Alteribacter</taxon>
    </lineage>
</organism>